<dbReference type="Pfam" id="PF17237">
    <property type="entry name" value="Emr1"/>
    <property type="match status" value="1"/>
</dbReference>
<dbReference type="AlphaFoldDB" id="A0A8X7MXT9"/>
<name>A0A8X7MXT9_9BASI</name>
<dbReference type="Pfam" id="PF08240">
    <property type="entry name" value="ADH_N"/>
    <property type="match status" value="1"/>
</dbReference>
<feature type="domain" description="Enoyl reductase (ER)" evidence="1">
    <location>
        <begin position="52"/>
        <end position="305"/>
    </location>
</feature>
<dbReference type="GO" id="GO:0016651">
    <property type="term" value="F:oxidoreductase activity, acting on NAD(P)H"/>
    <property type="evidence" value="ECO:0007669"/>
    <property type="project" value="InterPro"/>
</dbReference>
<dbReference type="GO" id="GO:0007008">
    <property type="term" value="P:outer mitochondrial membrane organization"/>
    <property type="evidence" value="ECO:0007669"/>
    <property type="project" value="InterPro"/>
</dbReference>
<reference evidence="2" key="1">
    <citation type="submission" date="2016-04" db="EMBL/GenBank/DDBJ databases">
        <authorList>
            <person name="Nguyen H.D."/>
            <person name="Samba Siva P."/>
            <person name="Cullis J."/>
            <person name="Levesque C.A."/>
            <person name="Hambleton S."/>
        </authorList>
    </citation>
    <scope>NUCLEOTIDE SEQUENCE</scope>
    <source>
        <strain evidence="2">DAOMC 236426</strain>
    </source>
</reference>
<protein>
    <recommendedName>
        <fullName evidence="1">Enoyl reductase (ER) domain-containing protein</fullName>
    </recommendedName>
</protein>
<proteinExistence type="predicted"/>
<dbReference type="InterPro" id="IPR013154">
    <property type="entry name" value="ADH-like_N"/>
</dbReference>
<keyword evidence="3" id="KW-1185">Reference proteome</keyword>
<organism evidence="2 3">
    <name type="scientific">Tilletia controversa</name>
    <name type="common">dwarf bunt fungus</name>
    <dbReference type="NCBI Taxonomy" id="13291"/>
    <lineage>
        <taxon>Eukaryota</taxon>
        <taxon>Fungi</taxon>
        <taxon>Dikarya</taxon>
        <taxon>Basidiomycota</taxon>
        <taxon>Ustilaginomycotina</taxon>
        <taxon>Exobasidiomycetes</taxon>
        <taxon>Tilletiales</taxon>
        <taxon>Tilletiaceae</taxon>
        <taxon>Tilletia</taxon>
    </lineage>
</organism>
<dbReference type="SMART" id="SM00829">
    <property type="entry name" value="PKS_ER"/>
    <property type="match status" value="1"/>
</dbReference>
<dbReference type="InterPro" id="IPR011032">
    <property type="entry name" value="GroES-like_sf"/>
</dbReference>
<dbReference type="GO" id="GO:0005739">
    <property type="term" value="C:mitochondrion"/>
    <property type="evidence" value="ECO:0007669"/>
    <property type="project" value="GOC"/>
</dbReference>
<comment type="caution">
    <text evidence="2">The sequence shown here is derived from an EMBL/GenBank/DDBJ whole genome shotgun (WGS) entry which is preliminary data.</text>
</comment>
<dbReference type="InterPro" id="IPR013149">
    <property type="entry name" value="ADH-like_C"/>
</dbReference>
<evidence type="ECO:0000313" key="3">
    <source>
        <dbReference type="Proteomes" id="UP000077684"/>
    </source>
</evidence>
<dbReference type="SUPFAM" id="SSF50129">
    <property type="entry name" value="GroES-like"/>
    <property type="match status" value="1"/>
</dbReference>
<dbReference type="SUPFAM" id="SSF51735">
    <property type="entry name" value="NAD(P)-binding Rossmann-fold domains"/>
    <property type="match status" value="1"/>
</dbReference>
<dbReference type="CDD" id="cd08249">
    <property type="entry name" value="enoyl_reductase_like"/>
    <property type="match status" value="1"/>
</dbReference>
<gene>
    <name evidence="2" type="ORF">A4X06_0g1676</name>
</gene>
<dbReference type="Gene3D" id="3.40.50.720">
    <property type="entry name" value="NAD(P)-binding Rossmann-like Domain"/>
    <property type="match status" value="1"/>
</dbReference>
<evidence type="ECO:0000313" key="2">
    <source>
        <dbReference type="EMBL" id="KAE8253132.1"/>
    </source>
</evidence>
<dbReference type="PANTHER" id="PTHR45348:SF2">
    <property type="entry name" value="ZINC-TYPE ALCOHOL DEHYDROGENASE-LIKE PROTEIN C2E1P3.01"/>
    <property type="match status" value="1"/>
</dbReference>
<dbReference type="EMBL" id="LWDE02000111">
    <property type="protein sequence ID" value="KAE8253132.1"/>
    <property type="molecule type" value="Genomic_DNA"/>
</dbReference>
<dbReference type="PANTHER" id="PTHR45348">
    <property type="entry name" value="HYPOTHETICAL OXIDOREDUCTASE (EUROFUNG)"/>
    <property type="match status" value="1"/>
</dbReference>
<sequence>MALPSLPNLRRIFASARTSEQERFVSRQAFFRFVTFLTSMSVPATMQALVTADVHTAKVQLVDTPKPDPSSEALIKILSVTLNPTDWKHVEFISPPGKVVGCDFTGQIVSLPSSSKAPYHNLSVGDRVAGFVHGSFSDHGSFAEYLALEPELLVKVPENVSSEVAAGVGIGGSTAAQALFDPTRLGLQLPKPTDSLPPIDSSLPPVLIWSGSSSVGQWGIQLARAAGYYVITTASPKNHELVKSLGASEAYDYRDEKTPETISNKHPNLGLALDCVSENGTQSLVVQSLGKDVSALPEGKGRVVVLLKPEKEAIALREDVSIIHTLIYSALGHPFTYGRSSYSEEQVSEDKRNLAPFQSGDGLFTALFAKGLIKGNKTVLCEGGLHGILDGFKRQKAGLSAEKLAYTISV</sequence>
<dbReference type="Proteomes" id="UP000077684">
    <property type="component" value="Unassembled WGS sequence"/>
</dbReference>
<reference evidence="2" key="2">
    <citation type="journal article" date="2019" name="IMA Fungus">
        <title>Genome sequencing and comparison of five Tilletia species to identify candidate genes for the detection of regulated species infecting wheat.</title>
        <authorList>
            <person name="Nguyen H.D.T."/>
            <person name="Sultana T."/>
            <person name="Kesanakurti P."/>
            <person name="Hambleton S."/>
        </authorList>
    </citation>
    <scope>NUCLEOTIDE SEQUENCE</scope>
    <source>
        <strain evidence="2">DAOMC 236426</strain>
    </source>
</reference>
<dbReference type="InterPro" id="IPR035195">
    <property type="entry name" value="Emr1"/>
</dbReference>
<dbReference type="Gene3D" id="3.90.180.10">
    <property type="entry name" value="Medium-chain alcohol dehydrogenases, catalytic domain"/>
    <property type="match status" value="1"/>
</dbReference>
<dbReference type="InterPro" id="IPR020843">
    <property type="entry name" value="ER"/>
</dbReference>
<accession>A0A8X7MXT9</accession>
<dbReference type="InterPro" id="IPR047122">
    <property type="entry name" value="Trans-enoyl_RdTase-like"/>
</dbReference>
<dbReference type="Pfam" id="PF00107">
    <property type="entry name" value="ADH_zinc_N"/>
    <property type="match status" value="1"/>
</dbReference>
<dbReference type="InterPro" id="IPR036291">
    <property type="entry name" value="NAD(P)-bd_dom_sf"/>
</dbReference>
<evidence type="ECO:0000259" key="1">
    <source>
        <dbReference type="SMART" id="SM00829"/>
    </source>
</evidence>